<organism evidence="3 4">
    <name type="scientific">Asanoa siamensis</name>
    <dbReference type="NCBI Taxonomy" id="926357"/>
    <lineage>
        <taxon>Bacteria</taxon>
        <taxon>Bacillati</taxon>
        <taxon>Actinomycetota</taxon>
        <taxon>Actinomycetes</taxon>
        <taxon>Micromonosporales</taxon>
        <taxon>Micromonosporaceae</taxon>
        <taxon>Asanoa</taxon>
    </lineage>
</organism>
<evidence type="ECO:0000256" key="1">
    <source>
        <dbReference type="SAM" id="MobiDB-lite"/>
    </source>
</evidence>
<evidence type="ECO:0000313" key="3">
    <source>
        <dbReference type="EMBL" id="GIF75772.1"/>
    </source>
</evidence>
<reference evidence="3 4" key="1">
    <citation type="submission" date="2021-01" db="EMBL/GenBank/DDBJ databases">
        <title>Whole genome shotgun sequence of Asanoa siamensis NBRC 107932.</title>
        <authorList>
            <person name="Komaki H."/>
            <person name="Tamura T."/>
        </authorList>
    </citation>
    <scope>NUCLEOTIDE SEQUENCE [LARGE SCALE GENOMIC DNA]</scope>
    <source>
        <strain evidence="3 4">NBRC 107932</strain>
    </source>
</reference>
<dbReference type="InterPro" id="IPR010982">
    <property type="entry name" value="Lambda_DNA-bd_dom_sf"/>
</dbReference>
<dbReference type="Pfam" id="PF01381">
    <property type="entry name" value="HTH_3"/>
    <property type="match status" value="1"/>
</dbReference>
<keyword evidence="4" id="KW-1185">Reference proteome</keyword>
<gene>
    <name evidence="3" type="ORF">Asi02nite_52900</name>
</gene>
<evidence type="ECO:0000313" key="4">
    <source>
        <dbReference type="Proteomes" id="UP000604117"/>
    </source>
</evidence>
<protein>
    <recommendedName>
        <fullName evidence="2">HTH cro/C1-type domain-containing protein</fullName>
    </recommendedName>
</protein>
<dbReference type="Proteomes" id="UP000604117">
    <property type="component" value="Unassembled WGS sequence"/>
</dbReference>
<feature type="domain" description="HTH cro/C1-type" evidence="2">
    <location>
        <begin position="12"/>
        <end position="66"/>
    </location>
</feature>
<proteinExistence type="predicted"/>
<accession>A0ABQ4CY67</accession>
<dbReference type="SUPFAM" id="SSF47413">
    <property type="entry name" value="lambda repressor-like DNA-binding domains"/>
    <property type="match status" value="1"/>
</dbReference>
<dbReference type="PROSITE" id="PS50943">
    <property type="entry name" value="HTH_CROC1"/>
    <property type="match status" value="1"/>
</dbReference>
<dbReference type="InterPro" id="IPR001387">
    <property type="entry name" value="Cro/C1-type_HTH"/>
</dbReference>
<dbReference type="CDD" id="cd00093">
    <property type="entry name" value="HTH_XRE"/>
    <property type="match status" value="1"/>
</dbReference>
<dbReference type="SMART" id="SM00530">
    <property type="entry name" value="HTH_XRE"/>
    <property type="match status" value="1"/>
</dbReference>
<comment type="caution">
    <text evidence="3">The sequence shown here is derived from an EMBL/GenBank/DDBJ whole genome shotgun (WGS) entry which is preliminary data.</text>
</comment>
<dbReference type="Gene3D" id="1.10.260.40">
    <property type="entry name" value="lambda repressor-like DNA-binding domains"/>
    <property type="match status" value="1"/>
</dbReference>
<evidence type="ECO:0000259" key="2">
    <source>
        <dbReference type="PROSITE" id="PS50943"/>
    </source>
</evidence>
<dbReference type="RefSeq" id="WP_203716613.1">
    <property type="nucleotide sequence ID" value="NZ_BONE01000048.1"/>
</dbReference>
<feature type="compositionally biased region" description="Low complexity" evidence="1">
    <location>
        <begin position="113"/>
        <end position="125"/>
    </location>
</feature>
<sequence length="181" mass="19057">MVLLRRVIGDALRARRQGQHRTLREVSTAANVSLGYLSEIERGQKEASSELLSSICDALDTQLSQLLREASDTLALAEQLGGVLVGVDGDDTPPELQPARVEPTTPVLDPSKTPAATAPTPEPAAPAALATRAARAKAPVRQVATDGKVSVSVHQTSPLKATLRAKRNTGGPRDRDVVFAA</sequence>
<feature type="region of interest" description="Disordered" evidence="1">
    <location>
        <begin position="88"/>
        <end position="125"/>
    </location>
</feature>
<name>A0ABQ4CY67_9ACTN</name>
<dbReference type="EMBL" id="BONE01000048">
    <property type="protein sequence ID" value="GIF75772.1"/>
    <property type="molecule type" value="Genomic_DNA"/>
</dbReference>